<keyword evidence="1" id="KW-0812">Transmembrane</keyword>
<reference evidence="2 3" key="1">
    <citation type="submission" date="2019-02" db="EMBL/GenBank/DDBJ databases">
        <title>Deep-cultivation of Planctomycetes and their phenomic and genomic characterization uncovers novel biology.</title>
        <authorList>
            <person name="Wiegand S."/>
            <person name="Jogler M."/>
            <person name="Boedeker C."/>
            <person name="Pinto D."/>
            <person name="Vollmers J."/>
            <person name="Rivas-Marin E."/>
            <person name="Kohn T."/>
            <person name="Peeters S.H."/>
            <person name="Heuer A."/>
            <person name="Rast P."/>
            <person name="Oberbeckmann S."/>
            <person name="Bunk B."/>
            <person name="Jeske O."/>
            <person name="Meyerdierks A."/>
            <person name="Storesund J.E."/>
            <person name="Kallscheuer N."/>
            <person name="Luecker S."/>
            <person name="Lage O.M."/>
            <person name="Pohl T."/>
            <person name="Merkel B.J."/>
            <person name="Hornburger P."/>
            <person name="Mueller R.-W."/>
            <person name="Bruemmer F."/>
            <person name="Labrenz M."/>
            <person name="Spormann A.M."/>
            <person name="Op den Camp H."/>
            <person name="Overmann J."/>
            <person name="Amann R."/>
            <person name="Jetten M.S.M."/>
            <person name="Mascher T."/>
            <person name="Medema M.H."/>
            <person name="Devos D.P."/>
            <person name="Kaster A.-K."/>
            <person name="Ovreas L."/>
            <person name="Rohde M."/>
            <person name="Galperin M.Y."/>
            <person name="Jogler C."/>
        </authorList>
    </citation>
    <scope>NUCLEOTIDE SEQUENCE [LARGE SCALE GENOMIC DNA]</scope>
    <source>
        <strain evidence="2 3">V6</strain>
    </source>
</reference>
<accession>A0A517WD39</accession>
<dbReference type="EMBL" id="CP036347">
    <property type="protein sequence ID" value="QDU03158.1"/>
    <property type="molecule type" value="Genomic_DNA"/>
</dbReference>
<proteinExistence type="predicted"/>
<feature type="transmembrane region" description="Helical" evidence="1">
    <location>
        <begin position="44"/>
        <end position="67"/>
    </location>
</feature>
<name>A0A517WD39_9PLAN</name>
<organism evidence="2 3">
    <name type="scientific">Gimesia chilikensis</name>
    <dbReference type="NCBI Taxonomy" id="2605989"/>
    <lineage>
        <taxon>Bacteria</taxon>
        <taxon>Pseudomonadati</taxon>
        <taxon>Planctomycetota</taxon>
        <taxon>Planctomycetia</taxon>
        <taxon>Planctomycetales</taxon>
        <taxon>Planctomycetaceae</taxon>
        <taxon>Gimesia</taxon>
    </lineage>
</organism>
<feature type="transmembrane region" description="Helical" evidence="1">
    <location>
        <begin position="12"/>
        <end position="32"/>
    </location>
</feature>
<keyword evidence="1" id="KW-0472">Membrane</keyword>
<sequence length="121" mass="14528">MYYLANKFVRLISNIMYLGVLFIPLLMLLLFFQVEGPMSGYELIVWLFVLLLTVVFTLMMIFLIRIYQIIEKWDQLFTIKNASKFLDLGIDGEKYLQYNLRQQDIWRLREKNELSQSKQSS</sequence>
<gene>
    <name evidence="2" type="ORF">V6x_28700</name>
</gene>
<evidence type="ECO:0000256" key="1">
    <source>
        <dbReference type="SAM" id="Phobius"/>
    </source>
</evidence>
<dbReference type="AlphaFoldDB" id="A0A517WD39"/>
<keyword evidence="1" id="KW-1133">Transmembrane helix</keyword>
<protein>
    <submittedName>
        <fullName evidence="2">Uncharacterized protein</fullName>
    </submittedName>
</protein>
<evidence type="ECO:0000313" key="3">
    <source>
        <dbReference type="Proteomes" id="UP000320722"/>
    </source>
</evidence>
<evidence type="ECO:0000313" key="2">
    <source>
        <dbReference type="EMBL" id="QDU03158.1"/>
    </source>
</evidence>
<dbReference type="Proteomes" id="UP000320722">
    <property type="component" value="Chromosome"/>
</dbReference>